<dbReference type="GeneID" id="98070430"/>
<evidence type="ECO:0000313" key="5">
    <source>
        <dbReference type="Proteomes" id="UP000004892"/>
    </source>
</evidence>
<keyword evidence="2" id="KW-0472">Membrane</keyword>
<comment type="caution">
    <text evidence="4">The sequence shown here is derived from an EMBL/GenBank/DDBJ whole genome shotgun (WGS) entry which is preliminary data.</text>
</comment>
<dbReference type="SUPFAM" id="SSF53955">
    <property type="entry name" value="Lysozyme-like"/>
    <property type="match status" value="1"/>
</dbReference>
<dbReference type="GO" id="GO:0016020">
    <property type="term" value="C:membrane"/>
    <property type="evidence" value="ECO:0007669"/>
    <property type="project" value="InterPro"/>
</dbReference>
<feature type="domain" description="Transglycosylase SLT" evidence="3">
    <location>
        <begin position="113"/>
        <end position="215"/>
    </location>
</feature>
<dbReference type="STRING" id="742817.HMPREF9449_02908"/>
<dbReference type="PROSITE" id="PS00922">
    <property type="entry name" value="TRANSGLYCOSYLASE"/>
    <property type="match status" value="1"/>
</dbReference>
<dbReference type="HOGENOM" id="CLU_009520_1_1_10"/>
<dbReference type="AlphaFoldDB" id="H1DKX2"/>
<dbReference type="GO" id="GO:0008933">
    <property type="term" value="F:peptidoglycan lytic transglycosylase activity"/>
    <property type="evidence" value="ECO:0007669"/>
    <property type="project" value="InterPro"/>
</dbReference>
<dbReference type="CDD" id="cd16894">
    <property type="entry name" value="MltD-like"/>
    <property type="match status" value="1"/>
</dbReference>
<dbReference type="GO" id="GO:0000270">
    <property type="term" value="P:peptidoglycan metabolic process"/>
    <property type="evidence" value="ECO:0007669"/>
    <property type="project" value="InterPro"/>
</dbReference>
<dbReference type="InterPro" id="IPR008258">
    <property type="entry name" value="Transglycosylase_SLT_dom_1"/>
</dbReference>
<reference evidence="4 5" key="1">
    <citation type="submission" date="2012-01" db="EMBL/GenBank/DDBJ databases">
        <title>The Genome Sequence of Odoribacter laneus YIT 12061.</title>
        <authorList>
            <consortium name="The Broad Institute Genome Sequencing Platform"/>
            <person name="Earl A."/>
            <person name="Ward D."/>
            <person name="Feldgarden M."/>
            <person name="Gevers D."/>
            <person name="Morotomi M."/>
            <person name="Young S.K."/>
            <person name="Zeng Q."/>
            <person name="Gargeya S."/>
            <person name="Fitzgerald M."/>
            <person name="Haas B."/>
            <person name="Abouelleil A."/>
            <person name="Alvarado L."/>
            <person name="Arachchi H.M."/>
            <person name="Berlin A."/>
            <person name="Chapman S.B."/>
            <person name="Gearin G."/>
            <person name="Goldberg J."/>
            <person name="Griggs A."/>
            <person name="Gujja S."/>
            <person name="Hansen M."/>
            <person name="Heiman D."/>
            <person name="Howarth C."/>
            <person name="Larimer J."/>
            <person name="Lui A."/>
            <person name="MacDonald P.J.P."/>
            <person name="McCowen C."/>
            <person name="Montmayeur A."/>
            <person name="Murphy C."/>
            <person name="Neiman D."/>
            <person name="Pearson M."/>
            <person name="Priest M."/>
            <person name="Roberts A."/>
            <person name="Saif S."/>
            <person name="Shea T."/>
            <person name="Sisk P."/>
            <person name="Stolte C."/>
            <person name="Sykes S."/>
            <person name="Wortman J."/>
            <person name="Nusbaum C."/>
            <person name="Birren B."/>
        </authorList>
    </citation>
    <scope>NUCLEOTIDE SEQUENCE [LARGE SCALE GENOMIC DNA]</scope>
    <source>
        <strain evidence="4 5">YIT 12061</strain>
    </source>
</reference>
<evidence type="ECO:0000259" key="3">
    <source>
        <dbReference type="Pfam" id="PF01464"/>
    </source>
</evidence>
<keyword evidence="2" id="KW-0812">Transmembrane</keyword>
<comment type="similarity">
    <text evidence="1">Belongs to the transglycosylase Slt family.</text>
</comment>
<dbReference type="Pfam" id="PF01464">
    <property type="entry name" value="SLT"/>
    <property type="match status" value="1"/>
</dbReference>
<evidence type="ECO:0000313" key="4">
    <source>
        <dbReference type="EMBL" id="EHP45267.1"/>
    </source>
</evidence>
<dbReference type="Proteomes" id="UP000004892">
    <property type="component" value="Unassembled WGS sequence"/>
</dbReference>
<sequence length="314" mass="35952">MKKKFSLIYISITISLLTALGILYYSSARANSEQANAIPLEYQPDIPQALTVDVPLPQEISFAGEKVPLHRIDVQEALRKELIVNTYLHSHTIQLLRNAPRIFARIEPILKEQGIPEDFKYLAVIESNLNPLAVSPAGAVGIWQFMPGTAREVGLEVNNEIDERYNLEKSTLAAAAYLQKAYDNFGTWTLAAASYNAGNNMIRKQMGIQKENDYYDLLLGEETERYVFRILALKEIMSNPQLYHFNVQSANPIEKTKKVKVHGPIESWADFAHKHKISYKTLKRFNPWLRKSNLKNHEHKVYEILIPAEPENYR</sequence>
<dbReference type="EMBL" id="ADMC01000033">
    <property type="protein sequence ID" value="EHP45267.1"/>
    <property type="molecule type" value="Genomic_DNA"/>
</dbReference>
<organism evidence="4 5">
    <name type="scientific">Odoribacter laneus YIT 12061</name>
    <dbReference type="NCBI Taxonomy" id="742817"/>
    <lineage>
        <taxon>Bacteria</taxon>
        <taxon>Pseudomonadati</taxon>
        <taxon>Bacteroidota</taxon>
        <taxon>Bacteroidia</taxon>
        <taxon>Bacteroidales</taxon>
        <taxon>Odoribacteraceae</taxon>
        <taxon>Odoribacter</taxon>
    </lineage>
</organism>
<dbReference type="InterPro" id="IPR000189">
    <property type="entry name" value="Transglyc_AS"/>
</dbReference>
<dbReference type="PANTHER" id="PTHR37423">
    <property type="entry name" value="SOLUBLE LYTIC MUREIN TRANSGLYCOSYLASE-RELATED"/>
    <property type="match status" value="1"/>
</dbReference>
<gene>
    <name evidence="4" type="ORF">HMPREF9449_02908</name>
</gene>
<dbReference type="InterPro" id="IPR023346">
    <property type="entry name" value="Lysozyme-like_dom_sf"/>
</dbReference>
<feature type="transmembrane region" description="Helical" evidence="2">
    <location>
        <begin position="7"/>
        <end position="26"/>
    </location>
</feature>
<dbReference type="Gene3D" id="1.10.530.10">
    <property type="match status" value="1"/>
</dbReference>
<name>H1DKX2_9BACT</name>
<evidence type="ECO:0000256" key="2">
    <source>
        <dbReference type="SAM" id="Phobius"/>
    </source>
</evidence>
<protein>
    <recommendedName>
        <fullName evidence="3">Transglycosylase SLT domain-containing protein</fullName>
    </recommendedName>
</protein>
<keyword evidence="5" id="KW-1185">Reference proteome</keyword>
<evidence type="ECO:0000256" key="1">
    <source>
        <dbReference type="ARBA" id="ARBA00007734"/>
    </source>
</evidence>
<dbReference type="RefSeq" id="WP_009138051.1">
    <property type="nucleotide sequence ID" value="NZ_JH594598.1"/>
</dbReference>
<dbReference type="PATRIC" id="fig|742817.3.peg.3110"/>
<keyword evidence="2" id="KW-1133">Transmembrane helix</keyword>
<dbReference type="eggNOG" id="COG0741">
    <property type="taxonomic scope" value="Bacteria"/>
</dbReference>
<dbReference type="PANTHER" id="PTHR37423:SF2">
    <property type="entry name" value="MEMBRANE-BOUND LYTIC MUREIN TRANSGLYCOSYLASE C"/>
    <property type="match status" value="1"/>
</dbReference>
<accession>H1DKX2</accession>
<proteinExistence type="inferred from homology"/>